<organism evidence="1 2">
    <name type="scientific">Eretmocerus hayati</name>
    <dbReference type="NCBI Taxonomy" id="131215"/>
    <lineage>
        <taxon>Eukaryota</taxon>
        <taxon>Metazoa</taxon>
        <taxon>Ecdysozoa</taxon>
        <taxon>Arthropoda</taxon>
        <taxon>Hexapoda</taxon>
        <taxon>Insecta</taxon>
        <taxon>Pterygota</taxon>
        <taxon>Neoptera</taxon>
        <taxon>Endopterygota</taxon>
        <taxon>Hymenoptera</taxon>
        <taxon>Apocrita</taxon>
        <taxon>Proctotrupomorpha</taxon>
        <taxon>Chalcidoidea</taxon>
        <taxon>Aphelinidae</taxon>
        <taxon>Aphelininae</taxon>
        <taxon>Eretmocerus</taxon>
    </lineage>
</organism>
<sequence length="541" mass="61894">MDTHPSVDSSCDGCDFKSIEPGSNHRYEILLKVFILVTCVKIILIPTYHSTDFEVHRNWLAITHSLPVNEWYTNDKSQWTLDYPPFFAWFEYILSQFAKYADSNMLRVDNLNYASYNTKLFQRATVMLTDLFYLYGIKEVGDQFCESDQSFTVLAILSVCNIGLIVIDHIHFQYNGFLLGILLLSIAKIVRSSKEKQILAGVLWFSILLNLKHIYLYVAPAYGVWLLKNYCLKDGHFLYRFTKLAIIAMFVLCLSFGPFCSQLPQVLSRLFPFKRGLVHSYWAANVWAIYACIDKVLTVILKKFGVLSNVKVASMTGGLVQEDSFIVLPTPTPVVTFLITILLLIPIMWSQFFNSKFSSDPKKFIKCVVLCGLTSFMFGWHVHEKAILTAIIPLCVLAAIDKDDARAFLLLSSAGHTALFPLLYPNELTPLKLILWFTYLNATLLLFKNRYGSILVNIYEIIYIAVLPVITVYETVLHQLIFKDKLPFLPLALTSTYCALGISYIYLTSYYEFVCSHFKETNTSSYKKIEKLDSINESKVD</sequence>
<comment type="caution">
    <text evidence="1">The sequence shown here is derived from an EMBL/GenBank/DDBJ whole genome shotgun (WGS) entry which is preliminary data.</text>
</comment>
<gene>
    <name evidence="1" type="ORF">QAD02_011791</name>
</gene>
<dbReference type="EMBL" id="CM056742">
    <property type="protein sequence ID" value="KAJ8676005.1"/>
    <property type="molecule type" value="Genomic_DNA"/>
</dbReference>
<accession>A0ACC2P2K6</accession>
<protein>
    <submittedName>
        <fullName evidence="1">Uncharacterized protein</fullName>
    </submittedName>
</protein>
<dbReference type="Proteomes" id="UP001239111">
    <property type="component" value="Chromosome 2"/>
</dbReference>
<name>A0ACC2P2K6_9HYME</name>
<proteinExistence type="predicted"/>
<keyword evidence="2" id="KW-1185">Reference proteome</keyword>
<reference evidence="1" key="1">
    <citation type="submission" date="2023-04" db="EMBL/GenBank/DDBJ databases">
        <title>A chromosome-level genome assembly of the parasitoid wasp Eretmocerus hayati.</title>
        <authorList>
            <person name="Zhong Y."/>
            <person name="Liu S."/>
            <person name="Liu Y."/>
        </authorList>
    </citation>
    <scope>NUCLEOTIDE SEQUENCE</scope>
    <source>
        <strain evidence="1">ZJU_SS_LIU_2023</strain>
    </source>
</reference>
<evidence type="ECO:0000313" key="1">
    <source>
        <dbReference type="EMBL" id="KAJ8676005.1"/>
    </source>
</evidence>
<evidence type="ECO:0000313" key="2">
    <source>
        <dbReference type="Proteomes" id="UP001239111"/>
    </source>
</evidence>